<organism evidence="2 3">
    <name type="scientific">Paenibacillus mendelii</name>
    <dbReference type="NCBI Taxonomy" id="206163"/>
    <lineage>
        <taxon>Bacteria</taxon>
        <taxon>Bacillati</taxon>
        <taxon>Bacillota</taxon>
        <taxon>Bacilli</taxon>
        <taxon>Bacillales</taxon>
        <taxon>Paenibacillaceae</taxon>
        <taxon>Paenibacillus</taxon>
    </lineage>
</organism>
<proteinExistence type="predicted"/>
<dbReference type="PRINTS" id="PR00111">
    <property type="entry name" value="ABHYDROLASE"/>
</dbReference>
<comment type="caution">
    <text evidence="2">The sequence shown here is derived from an EMBL/GenBank/DDBJ whole genome shotgun (WGS) entry which is preliminary data.</text>
</comment>
<keyword evidence="3" id="KW-1185">Reference proteome</keyword>
<sequence>MNRTVHNYTTKEGLNVEYTIVGQGEPVLIMHGGHSNCNEVLGYRELTERGYSIITPSRPGYGRTSKELGENLCDACEAYMELLDNLRIPQVHLIAISAGGPSGIHFAAQYPQRVRSLILQAAVSHTWLTPADKLYQSAQLMFRPSTEQYLWAAIRVMNQWFPRLLFKSMIPSFSTRLSKEVLQQISEDDLQLFKQMANAQRSGSGFLIDLEHARHDRNSVLSAIQCQTLIMHSIHDATVSVAHARHAYHYISNAQLCELEVWGHLIWLGEGAREMYERLFSFMEEQA</sequence>
<evidence type="ECO:0000313" key="3">
    <source>
        <dbReference type="Proteomes" id="UP001589818"/>
    </source>
</evidence>
<dbReference type="EMBL" id="JBHLVF010000005">
    <property type="protein sequence ID" value="MFC0389955.1"/>
    <property type="molecule type" value="Genomic_DNA"/>
</dbReference>
<gene>
    <name evidence="2" type="ORF">ACFFJ8_01055</name>
</gene>
<reference evidence="2 3" key="1">
    <citation type="submission" date="2024-09" db="EMBL/GenBank/DDBJ databases">
        <authorList>
            <person name="Sun Q."/>
            <person name="Mori K."/>
        </authorList>
    </citation>
    <scope>NUCLEOTIDE SEQUENCE [LARGE SCALE GENOMIC DNA]</scope>
    <source>
        <strain evidence="2 3">CCM 4839</strain>
    </source>
</reference>
<feature type="domain" description="AB hydrolase-1" evidence="1">
    <location>
        <begin position="26"/>
        <end position="266"/>
    </location>
</feature>
<dbReference type="Gene3D" id="3.40.50.1820">
    <property type="entry name" value="alpha/beta hydrolase"/>
    <property type="match status" value="1"/>
</dbReference>
<dbReference type="GO" id="GO:0016787">
    <property type="term" value="F:hydrolase activity"/>
    <property type="evidence" value="ECO:0007669"/>
    <property type="project" value="UniProtKB-KW"/>
</dbReference>
<accession>A0ABV6J256</accession>
<keyword evidence="2" id="KW-0378">Hydrolase</keyword>
<dbReference type="InterPro" id="IPR050471">
    <property type="entry name" value="AB_hydrolase"/>
</dbReference>
<dbReference type="PANTHER" id="PTHR43433:SF1">
    <property type="entry name" value="BLL5160 PROTEIN"/>
    <property type="match status" value="1"/>
</dbReference>
<dbReference type="Proteomes" id="UP001589818">
    <property type="component" value="Unassembled WGS sequence"/>
</dbReference>
<dbReference type="PANTHER" id="PTHR43433">
    <property type="entry name" value="HYDROLASE, ALPHA/BETA FOLD FAMILY PROTEIN"/>
    <property type="match status" value="1"/>
</dbReference>
<protein>
    <submittedName>
        <fullName evidence="2">Alpha/beta fold hydrolase</fullName>
    </submittedName>
</protein>
<evidence type="ECO:0000313" key="2">
    <source>
        <dbReference type="EMBL" id="MFC0389955.1"/>
    </source>
</evidence>
<dbReference type="RefSeq" id="WP_204822194.1">
    <property type="nucleotide sequence ID" value="NZ_JANHOF010000005.1"/>
</dbReference>
<name>A0ABV6J256_9BACL</name>
<dbReference type="InterPro" id="IPR000073">
    <property type="entry name" value="AB_hydrolase_1"/>
</dbReference>
<dbReference type="InterPro" id="IPR029058">
    <property type="entry name" value="AB_hydrolase_fold"/>
</dbReference>
<dbReference type="SUPFAM" id="SSF53474">
    <property type="entry name" value="alpha/beta-Hydrolases"/>
    <property type="match status" value="1"/>
</dbReference>
<dbReference type="Pfam" id="PF00561">
    <property type="entry name" value="Abhydrolase_1"/>
    <property type="match status" value="1"/>
</dbReference>
<evidence type="ECO:0000259" key="1">
    <source>
        <dbReference type="Pfam" id="PF00561"/>
    </source>
</evidence>